<accession>A0A644ZZW8</accession>
<comment type="caution">
    <text evidence="1">The sequence shown here is derived from an EMBL/GenBank/DDBJ whole genome shotgun (WGS) entry which is preliminary data.</text>
</comment>
<evidence type="ECO:0000313" key="1">
    <source>
        <dbReference type="EMBL" id="MPM46520.1"/>
    </source>
</evidence>
<dbReference type="AlphaFoldDB" id="A0A644ZZW8"/>
<gene>
    <name evidence="1" type="ORF">SDC9_93223</name>
</gene>
<dbReference type="EMBL" id="VSSQ01011311">
    <property type="protein sequence ID" value="MPM46520.1"/>
    <property type="molecule type" value="Genomic_DNA"/>
</dbReference>
<reference evidence="1" key="1">
    <citation type="submission" date="2019-08" db="EMBL/GenBank/DDBJ databases">
        <authorList>
            <person name="Kucharzyk K."/>
            <person name="Murdoch R.W."/>
            <person name="Higgins S."/>
            <person name="Loffler F."/>
        </authorList>
    </citation>
    <scope>NUCLEOTIDE SEQUENCE</scope>
</reference>
<name>A0A644ZZW8_9ZZZZ</name>
<sequence>MSKRALEYMVAKFATVYTTYKIYPIRRMLAKDFSYASMWVFEEIKTRRAYLKYLKGKLKTIKKSVGDGAAVSADLVYDTHTNVPYLLLTQGGKKALLVFVAEKGKLKRADLCSIDYYSFSYQRKEESKN</sequence>
<protein>
    <submittedName>
        <fullName evidence="1">Uncharacterized protein</fullName>
    </submittedName>
</protein>
<proteinExistence type="predicted"/>
<organism evidence="1">
    <name type="scientific">bioreactor metagenome</name>
    <dbReference type="NCBI Taxonomy" id="1076179"/>
    <lineage>
        <taxon>unclassified sequences</taxon>
        <taxon>metagenomes</taxon>
        <taxon>ecological metagenomes</taxon>
    </lineage>
</organism>